<feature type="non-terminal residue" evidence="2">
    <location>
        <position position="233"/>
    </location>
</feature>
<dbReference type="EMBL" id="MRDB01000387">
    <property type="protein sequence ID" value="RKL15110.1"/>
    <property type="molecule type" value="Genomic_DNA"/>
</dbReference>
<evidence type="ECO:0000313" key="3">
    <source>
        <dbReference type="Proteomes" id="UP000283569"/>
    </source>
</evidence>
<proteinExistence type="predicted"/>
<gene>
    <name evidence="2" type="ORF">BFJ72_g15359</name>
</gene>
<reference evidence="2 3" key="1">
    <citation type="journal article" date="2018" name="Sci. Rep.">
        <title>Characterisation of pathogen-specific regions and novel effector candidates in Fusarium oxysporum f. sp. cepae.</title>
        <authorList>
            <person name="Armitage A.D."/>
            <person name="Taylor A."/>
            <person name="Sobczyk M.K."/>
            <person name="Baxter L."/>
            <person name="Greenfield B.P."/>
            <person name="Bates H.J."/>
            <person name="Wilson F."/>
            <person name="Jackson A.C."/>
            <person name="Ott S."/>
            <person name="Harrison R.J."/>
            <person name="Clarkson J.P."/>
        </authorList>
    </citation>
    <scope>NUCLEOTIDE SEQUENCE [LARGE SCALE GENOMIC DNA]</scope>
    <source>
        <strain evidence="2 3">Fp_A8</strain>
    </source>
</reference>
<dbReference type="NCBIfam" id="NF045478">
    <property type="entry name" value="XF1762_fam"/>
    <property type="match status" value="1"/>
</dbReference>
<dbReference type="InterPro" id="IPR053780">
    <property type="entry name" value="Gp66-like"/>
</dbReference>
<evidence type="ECO:0000313" key="2">
    <source>
        <dbReference type="EMBL" id="RKL15110.1"/>
    </source>
</evidence>
<organism evidence="2 3">
    <name type="scientific">Gibberella intermedia</name>
    <name type="common">Bulb rot disease fungus</name>
    <name type="synonym">Fusarium proliferatum</name>
    <dbReference type="NCBI Taxonomy" id="948311"/>
    <lineage>
        <taxon>Eukaryota</taxon>
        <taxon>Fungi</taxon>
        <taxon>Dikarya</taxon>
        <taxon>Ascomycota</taxon>
        <taxon>Pezizomycotina</taxon>
        <taxon>Sordariomycetes</taxon>
        <taxon>Hypocreomycetidae</taxon>
        <taxon>Hypocreales</taxon>
        <taxon>Nectriaceae</taxon>
        <taxon>Fusarium</taxon>
        <taxon>Fusarium fujikuroi species complex</taxon>
    </lineage>
</organism>
<sequence>MADLKRELAEARALRFTPKVVPDLPAPAPASSGKTSGWDFSAYGKNVHRAWSESYAHGHGTARGQKLSASQGSRPLYSTKLLAFRAMRNALEQRFAGELAQAHHRHHGCPVGALWRQGVHDDAGRLVGVAVVGRPVARALDDGLTVEVTRLCTDGAANACSLLYAATKRAAEAKGYRRGLTYILSSESGTSLRASNWTLLWTVHGRSWDCPSRPRIDKHPTTDKQAWGWGSWP</sequence>
<dbReference type="AlphaFoldDB" id="A0A420RDL2"/>
<feature type="compositionally biased region" description="Basic and acidic residues" evidence="1">
    <location>
        <begin position="213"/>
        <end position="222"/>
    </location>
</feature>
<protein>
    <submittedName>
        <fullName evidence="2">Uncharacterized protein</fullName>
    </submittedName>
</protein>
<evidence type="ECO:0000256" key="1">
    <source>
        <dbReference type="SAM" id="MobiDB-lite"/>
    </source>
</evidence>
<dbReference type="Proteomes" id="UP000283569">
    <property type="component" value="Unassembled WGS sequence"/>
</dbReference>
<accession>A0A420RDL2</accession>
<name>A0A420RDL2_GIBIN</name>
<comment type="caution">
    <text evidence="2">The sequence shown here is derived from an EMBL/GenBank/DDBJ whole genome shotgun (WGS) entry which is preliminary data.</text>
</comment>
<feature type="region of interest" description="Disordered" evidence="1">
    <location>
        <begin position="213"/>
        <end position="233"/>
    </location>
</feature>